<evidence type="ECO:0000259" key="2">
    <source>
        <dbReference type="SMART" id="SM00347"/>
    </source>
</evidence>
<gene>
    <name evidence="4" type="ORF">FB463_002144</name>
    <name evidence="3" type="ORF">FFA01_04380</name>
</gene>
<dbReference type="GO" id="GO:0006950">
    <property type="term" value="P:response to stress"/>
    <property type="evidence" value="ECO:0007669"/>
    <property type="project" value="TreeGrafter"/>
</dbReference>
<dbReference type="PANTHER" id="PTHR33164:SF57">
    <property type="entry name" value="MARR-FAMILY TRANSCRIPTIONAL REGULATOR"/>
    <property type="match status" value="1"/>
</dbReference>
<feature type="region of interest" description="Disordered" evidence="1">
    <location>
        <begin position="1"/>
        <end position="28"/>
    </location>
</feature>
<evidence type="ECO:0000313" key="3">
    <source>
        <dbReference type="EMBL" id="GEK82129.1"/>
    </source>
</evidence>
<dbReference type="Gene3D" id="1.10.10.10">
    <property type="entry name" value="Winged helix-like DNA-binding domain superfamily/Winged helix DNA-binding domain"/>
    <property type="match status" value="1"/>
</dbReference>
<feature type="domain" description="HTH marR-type" evidence="2">
    <location>
        <begin position="55"/>
        <end position="154"/>
    </location>
</feature>
<dbReference type="InterPro" id="IPR011991">
    <property type="entry name" value="ArsR-like_HTH"/>
</dbReference>
<dbReference type="InterPro" id="IPR000835">
    <property type="entry name" value="HTH_MarR-typ"/>
</dbReference>
<proteinExistence type="predicted"/>
<dbReference type="GO" id="GO:0003700">
    <property type="term" value="F:DNA-binding transcription factor activity"/>
    <property type="evidence" value="ECO:0007669"/>
    <property type="project" value="InterPro"/>
</dbReference>
<dbReference type="EMBL" id="BJUV01000003">
    <property type="protein sequence ID" value="GEK82129.1"/>
    <property type="molecule type" value="Genomic_DNA"/>
</dbReference>
<keyword evidence="4" id="KW-0238">DNA-binding</keyword>
<evidence type="ECO:0000313" key="5">
    <source>
        <dbReference type="Proteomes" id="UP000321154"/>
    </source>
</evidence>
<dbReference type="InterPro" id="IPR036388">
    <property type="entry name" value="WH-like_DNA-bd_sf"/>
</dbReference>
<organism evidence="4 6">
    <name type="scientific">Frigoribacterium faeni</name>
    <dbReference type="NCBI Taxonomy" id="145483"/>
    <lineage>
        <taxon>Bacteria</taxon>
        <taxon>Bacillati</taxon>
        <taxon>Actinomycetota</taxon>
        <taxon>Actinomycetes</taxon>
        <taxon>Micrococcales</taxon>
        <taxon>Microbacteriaceae</taxon>
        <taxon>Frigoribacterium</taxon>
    </lineage>
</organism>
<dbReference type="GO" id="GO:0003677">
    <property type="term" value="F:DNA binding"/>
    <property type="evidence" value="ECO:0007669"/>
    <property type="project" value="UniProtKB-KW"/>
</dbReference>
<dbReference type="RefSeq" id="WP_146852527.1">
    <property type="nucleotide sequence ID" value="NZ_BAAAHR010000003.1"/>
</dbReference>
<dbReference type="Pfam" id="PF12802">
    <property type="entry name" value="MarR_2"/>
    <property type="match status" value="1"/>
</dbReference>
<dbReference type="SUPFAM" id="SSF46785">
    <property type="entry name" value="Winged helix' DNA-binding domain"/>
    <property type="match status" value="1"/>
</dbReference>
<dbReference type="OrthoDB" id="9154853at2"/>
<dbReference type="EMBL" id="JACGWW010000002">
    <property type="protein sequence ID" value="MBA8813895.1"/>
    <property type="molecule type" value="Genomic_DNA"/>
</dbReference>
<dbReference type="InterPro" id="IPR039422">
    <property type="entry name" value="MarR/SlyA-like"/>
</dbReference>
<name>A0A7W3JJF2_9MICO</name>
<sequence length="169" mass="18508">MSQPTDDGPTGGAVLDAPRLPVPDDDGREGVMASVVDEIGSMMVEAKRTIAAAASRFDPDVPPSAFYVLRYVMKHQPCTAGDIVKAMAMDKSAVSRQVTLLREADFVDMVPDAADGRVMLLRSTARADSRMLEVRHENRAVFRSHVEGWTDDELAQFAGWLRRFNTPAS</sequence>
<dbReference type="Proteomes" id="UP000522688">
    <property type="component" value="Unassembled WGS sequence"/>
</dbReference>
<dbReference type="InterPro" id="IPR036390">
    <property type="entry name" value="WH_DNA-bd_sf"/>
</dbReference>
<reference evidence="3 5" key="1">
    <citation type="submission" date="2019-07" db="EMBL/GenBank/DDBJ databases">
        <title>Whole genome shotgun sequence of Frigoribacterium faeni NBRC 103066.</title>
        <authorList>
            <person name="Hosoyama A."/>
            <person name="Uohara A."/>
            <person name="Ohji S."/>
            <person name="Ichikawa N."/>
        </authorList>
    </citation>
    <scope>NUCLEOTIDE SEQUENCE [LARGE SCALE GENOMIC DNA]</scope>
    <source>
        <strain evidence="3 5">NBRC 103066</strain>
    </source>
</reference>
<comment type="caution">
    <text evidence="4">The sequence shown here is derived from an EMBL/GenBank/DDBJ whole genome shotgun (WGS) entry which is preliminary data.</text>
</comment>
<dbReference type="AlphaFoldDB" id="A0A7W3JJF2"/>
<protein>
    <submittedName>
        <fullName evidence="4">DNA-binding MarR family transcriptional regulator</fullName>
    </submittedName>
</protein>
<dbReference type="SMART" id="SM00347">
    <property type="entry name" value="HTH_MARR"/>
    <property type="match status" value="1"/>
</dbReference>
<evidence type="ECO:0000313" key="4">
    <source>
        <dbReference type="EMBL" id="MBA8813895.1"/>
    </source>
</evidence>
<dbReference type="PANTHER" id="PTHR33164">
    <property type="entry name" value="TRANSCRIPTIONAL REGULATOR, MARR FAMILY"/>
    <property type="match status" value="1"/>
</dbReference>
<evidence type="ECO:0000313" key="6">
    <source>
        <dbReference type="Proteomes" id="UP000522688"/>
    </source>
</evidence>
<dbReference type="Proteomes" id="UP000321154">
    <property type="component" value="Unassembled WGS sequence"/>
</dbReference>
<accession>A0A7W3JJF2</accession>
<dbReference type="CDD" id="cd00090">
    <property type="entry name" value="HTH_ARSR"/>
    <property type="match status" value="1"/>
</dbReference>
<reference evidence="4 6" key="2">
    <citation type="submission" date="2020-07" db="EMBL/GenBank/DDBJ databases">
        <title>Sequencing the genomes of 1000 actinobacteria strains.</title>
        <authorList>
            <person name="Klenk H.-P."/>
        </authorList>
    </citation>
    <scope>NUCLEOTIDE SEQUENCE [LARGE SCALE GENOMIC DNA]</scope>
    <source>
        <strain evidence="4 6">DSM 10309</strain>
    </source>
</reference>
<evidence type="ECO:0000256" key="1">
    <source>
        <dbReference type="SAM" id="MobiDB-lite"/>
    </source>
</evidence>
<keyword evidence="5" id="KW-1185">Reference proteome</keyword>